<keyword evidence="10" id="KW-0809">Transit peptide</keyword>
<gene>
    <name evidence="21" type="ORF">ST47_g9983</name>
</gene>
<keyword evidence="16" id="KW-0143">Chaperone</keyword>
<evidence type="ECO:0000256" key="15">
    <source>
        <dbReference type="ARBA" id="ARBA00023157"/>
    </source>
</evidence>
<dbReference type="InterPro" id="IPR056495">
    <property type="entry name" value="LIS_MGM1"/>
</dbReference>
<keyword evidence="11" id="KW-1133">Transmembrane helix</keyword>
<comment type="caution">
    <text evidence="21">The sequence shown here is derived from an EMBL/GenBank/DDBJ whole genome shotgun (WGS) entry which is preliminary data.</text>
</comment>
<feature type="region of interest" description="Disordered" evidence="18">
    <location>
        <begin position="341"/>
        <end position="374"/>
    </location>
</feature>
<evidence type="ECO:0000313" key="22">
    <source>
        <dbReference type="Proteomes" id="UP000076837"/>
    </source>
</evidence>
<reference evidence="21 22" key="1">
    <citation type="journal article" date="2016" name="Sci. Rep.">
        <title>Draft genome sequencing and secretome analysis of fungal phytopathogen Ascochyta rabiei provides insight into the necrotrophic effector repertoire.</title>
        <authorList>
            <person name="Verma S."/>
            <person name="Gazara R.K."/>
            <person name="Nizam S."/>
            <person name="Parween S."/>
            <person name="Chattopadhyay D."/>
            <person name="Verma P.K."/>
        </authorList>
    </citation>
    <scope>NUCLEOTIDE SEQUENCE [LARGE SCALE GENOMIC DNA]</scope>
    <source>
        <strain evidence="21 22">ArDII</strain>
    </source>
</reference>
<evidence type="ECO:0000256" key="3">
    <source>
        <dbReference type="ARBA" id="ARBA00011980"/>
    </source>
</evidence>
<evidence type="ECO:0000256" key="10">
    <source>
        <dbReference type="ARBA" id="ARBA00022946"/>
    </source>
</evidence>
<dbReference type="GO" id="GO:0031623">
    <property type="term" value="P:receptor internalization"/>
    <property type="evidence" value="ECO:0007669"/>
    <property type="project" value="TreeGrafter"/>
</dbReference>
<dbReference type="InterPro" id="IPR020850">
    <property type="entry name" value="GED_dom"/>
</dbReference>
<dbReference type="PRINTS" id="PR00195">
    <property type="entry name" value="DYNAMIN"/>
</dbReference>
<dbReference type="SMART" id="SM00053">
    <property type="entry name" value="DYNc"/>
    <property type="match status" value="1"/>
</dbReference>
<proteinExistence type="inferred from homology"/>
<dbReference type="GO" id="GO:0005886">
    <property type="term" value="C:plasma membrane"/>
    <property type="evidence" value="ECO:0007669"/>
    <property type="project" value="TreeGrafter"/>
</dbReference>
<comment type="catalytic activity">
    <reaction evidence="17">
        <text>GTP + H2O = GDP + phosphate + H(+)</text>
        <dbReference type="Rhea" id="RHEA:19669"/>
        <dbReference type="ChEBI" id="CHEBI:15377"/>
        <dbReference type="ChEBI" id="CHEBI:15378"/>
        <dbReference type="ChEBI" id="CHEBI:37565"/>
        <dbReference type="ChEBI" id="CHEBI:43474"/>
        <dbReference type="ChEBI" id="CHEBI:58189"/>
        <dbReference type="EC" id="3.6.5.5"/>
    </reaction>
</comment>
<keyword evidence="13" id="KW-0342">GTP-binding</keyword>
<sequence length="1326" mass="146066">MFFTSPFAKSKSKPGHGSIVVDILPPETPVLRTVSYQYPLKLIAPDPLPPPNHSSTPDAARLVHTVFLLTYGGGIVAGDSIDLDVRLDHRTRLLLLTQGSTKIFKTIHPHTVSHQHMNVYIKSGAALLYLPDPVQPFAHTAFSQSQIYHLDQGQGSLCVCDWVTSGRSARGENWDVYEYKSRNEVWTHEGSCKTRLLLRDNLILDKNGRTDMRLSSRMDGYSVFGTLIVRGPVFASLAKYCLDEFEALPRIGGRNWGDVAPHELSGKEQRRADRQGRETNDGVVWSAANVRDFVLVKFASTEVEGSRNWLRDIIKEEGSVLGAFGERALLCLSPVHPTWRRPGPSGSDERWITGKDVGGTSTSTSTSTSIARPARRESYDLHASPRITRFVNMSGRLATARLATLARRTALHAPRRYTTHSLPAGGLLRTEAGLRLIKRRPWPLGSYALHNLPATRSISFARVVPKLVTKLATAGAAAGGAVIAGVSYIQYQAGQAGSFAIDLFGRAKEGVSYVAGGALGSVNGFFDQIDQGWRKTKDDLEKAEYPEWLQSLLANGDSAGAGGSHVGGQGPEGPKKSGAGTAAAGASTAAAFGYAQDDDDQADKHEAEKIARDEQMMMLTKKMIEIRGLLQTVGQSESLTLPSIVVIGSQSSGKSSVLEAIVGHEFLPKGHNMVTRRPIELTLVNTPDAQAEYGEFPALGLGKVTDFNQIQRTLTDLNLAVPASDCVSDDPIQLRIYSPNVPDLSLIDLPGYIQVVGRDQPPQLKERISQLCEKYIRSPNVILAISAADVDLANSTALRASRKVDPRGERTIGVITKMDLVDPQRAVSLLSDKKYALRLGYVGVVCRVPAGAGGGKLFHRGNGNIQNAIAKNENAYFNAHAEFAPESQLDVGTRSLKKKLMHVLEQTMAASLKTTSEAIQRELAEATYEFKVQYNERPLSAESYLAESLDGFKHSFRGFTESFGRREVRELLKHELDQQVLNLLAQRYWNRPFDDLSPPFPETDPLSSLATADPEGEDSIWKIKLDSSSAALTKLGVGRLATSVIANALQAHVEHLIVNSRFAGHPFARQAITEASTSILKDLSYDISDELEICIKPYKYRIDLEDSEWAKGRENVTAVLKEELKVAEAASKRLEEMVGGRKKVKDVMSFIDRVRSGQVVLEGDGVGGAGGFSQALLSRGREAVFLRDRVDVLKLRILAVKSKQCATKKNKYHCPEVFLDAVADKLTTTADLFLDAELLSKFYYQLPRELDARLGRGLSQDEIDRFAREDPKIKRHLDVVRRKDLLEHVLKEMEGLRQLEAREKRLMSRRDENRERRKQGGGWSLF</sequence>
<feature type="compositionally biased region" description="Gly residues" evidence="18">
    <location>
        <begin position="559"/>
        <end position="571"/>
    </location>
</feature>
<evidence type="ECO:0000256" key="8">
    <source>
        <dbReference type="ARBA" id="ARBA00022801"/>
    </source>
</evidence>
<dbReference type="GO" id="GO:0016151">
    <property type="term" value="F:nickel cation binding"/>
    <property type="evidence" value="ECO:0007669"/>
    <property type="project" value="InterPro"/>
</dbReference>
<keyword evidence="8" id="KW-0378">Hydrolase</keyword>
<evidence type="ECO:0000259" key="19">
    <source>
        <dbReference type="PROSITE" id="PS51388"/>
    </source>
</evidence>
<keyword evidence="6" id="KW-0547">Nucleotide-binding</keyword>
<organism evidence="21 22">
    <name type="scientific">Didymella rabiei</name>
    <name type="common">Chickpea ascochyta blight fungus</name>
    <name type="synonym">Mycosphaerella rabiei</name>
    <dbReference type="NCBI Taxonomy" id="5454"/>
    <lineage>
        <taxon>Eukaryota</taxon>
        <taxon>Fungi</taxon>
        <taxon>Dikarya</taxon>
        <taxon>Ascomycota</taxon>
        <taxon>Pezizomycotina</taxon>
        <taxon>Dothideomycetes</taxon>
        <taxon>Pleosporomycetidae</taxon>
        <taxon>Pleosporales</taxon>
        <taxon>Pleosporineae</taxon>
        <taxon>Didymellaceae</taxon>
        <taxon>Ascochyta</taxon>
    </lineage>
</organism>
<evidence type="ECO:0000256" key="14">
    <source>
        <dbReference type="ARBA" id="ARBA00023136"/>
    </source>
</evidence>
<dbReference type="InterPro" id="IPR002669">
    <property type="entry name" value="UreD"/>
</dbReference>
<protein>
    <recommendedName>
        <fullName evidence="3">dynamin GTPase</fullName>
        <ecNumber evidence="3">3.6.5.5</ecNumber>
    </recommendedName>
</protein>
<dbReference type="InterPro" id="IPR022812">
    <property type="entry name" value="Dynamin"/>
</dbReference>
<evidence type="ECO:0000259" key="20">
    <source>
        <dbReference type="PROSITE" id="PS51718"/>
    </source>
</evidence>
<dbReference type="InterPro" id="IPR030381">
    <property type="entry name" value="G_DYNAMIN_dom"/>
</dbReference>
<feature type="domain" description="Dynamin-type G" evidence="20">
    <location>
        <begin position="638"/>
        <end position="913"/>
    </location>
</feature>
<dbReference type="SUPFAM" id="SSF52540">
    <property type="entry name" value="P-loop containing nucleoside triphosphate hydrolases"/>
    <property type="match status" value="1"/>
</dbReference>
<keyword evidence="22" id="KW-1185">Reference proteome</keyword>
<dbReference type="Pfam" id="PF00350">
    <property type="entry name" value="Dynamin_N"/>
    <property type="match status" value="1"/>
</dbReference>
<evidence type="ECO:0000256" key="17">
    <source>
        <dbReference type="ARBA" id="ARBA00048040"/>
    </source>
</evidence>
<dbReference type="FunFam" id="3.40.50.300:FF:000741">
    <property type="entry name" value="Putative mitochondrial dynamin GTPase"/>
    <property type="match status" value="1"/>
</dbReference>
<feature type="region of interest" description="Disordered" evidence="18">
    <location>
        <begin position="559"/>
        <end position="582"/>
    </location>
</feature>
<evidence type="ECO:0000256" key="6">
    <source>
        <dbReference type="ARBA" id="ARBA00022741"/>
    </source>
</evidence>
<comment type="subcellular location">
    <subcellularLocation>
        <location evidence="1">Mitochondrion inner membrane</location>
    </subcellularLocation>
    <subcellularLocation>
        <location evidence="2">Mitochondrion intermembrane space</location>
    </subcellularLocation>
</comment>
<keyword evidence="7" id="KW-0999">Mitochondrion inner membrane</keyword>
<evidence type="ECO:0000313" key="21">
    <source>
        <dbReference type="EMBL" id="KZM18871.1"/>
    </source>
</evidence>
<dbReference type="InterPro" id="IPR027417">
    <property type="entry name" value="P-loop_NTPase"/>
</dbReference>
<keyword evidence="4" id="KW-0812">Transmembrane</keyword>
<evidence type="ECO:0000256" key="5">
    <source>
        <dbReference type="ARBA" id="ARBA00022723"/>
    </source>
</evidence>
<dbReference type="EMBL" id="JYNV01000321">
    <property type="protein sequence ID" value="KZM18871.1"/>
    <property type="molecule type" value="Genomic_DNA"/>
</dbReference>
<dbReference type="InterPro" id="IPR045063">
    <property type="entry name" value="Dynamin_N"/>
</dbReference>
<dbReference type="EC" id="3.6.5.5" evidence="3"/>
<dbReference type="Gene3D" id="3.40.50.300">
    <property type="entry name" value="P-loop containing nucleotide triphosphate hydrolases"/>
    <property type="match status" value="1"/>
</dbReference>
<dbReference type="HAMAP" id="MF_01384">
    <property type="entry name" value="UreD"/>
    <property type="match status" value="1"/>
</dbReference>
<dbReference type="InterPro" id="IPR000375">
    <property type="entry name" value="Dynamin_stalk"/>
</dbReference>
<evidence type="ECO:0000256" key="4">
    <source>
        <dbReference type="ARBA" id="ARBA00022692"/>
    </source>
</evidence>
<evidence type="ECO:0000256" key="18">
    <source>
        <dbReference type="SAM" id="MobiDB-lite"/>
    </source>
</evidence>
<dbReference type="PANTHER" id="PTHR11566">
    <property type="entry name" value="DYNAMIN"/>
    <property type="match status" value="1"/>
</dbReference>
<name>A0A162W8I2_DIDRA</name>
<keyword evidence="9" id="KW-0460">Magnesium</keyword>
<feature type="compositionally biased region" description="Low complexity" evidence="18">
    <location>
        <begin position="360"/>
        <end position="369"/>
    </location>
</feature>
<dbReference type="Pfam" id="PF24550">
    <property type="entry name" value="LIS_MGM1"/>
    <property type="match status" value="1"/>
</dbReference>
<dbReference type="GO" id="GO:0005758">
    <property type="term" value="C:mitochondrial intermembrane space"/>
    <property type="evidence" value="ECO:0007669"/>
    <property type="project" value="UniProtKB-SubCell"/>
</dbReference>
<evidence type="ECO:0000256" key="1">
    <source>
        <dbReference type="ARBA" id="ARBA00004273"/>
    </source>
</evidence>
<evidence type="ECO:0000256" key="13">
    <source>
        <dbReference type="ARBA" id="ARBA00023134"/>
    </source>
</evidence>
<dbReference type="GO" id="GO:0008017">
    <property type="term" value="F:microtubule binding"/>
    <property type="evidence" value="ECO:0007669"/>
    <property type="project" value="TreeGrafter"/>
</dbReference>
<dbReference type="GO" id="GO:0005525">
    <property type="term" value="F:GTP binding"/>
    <property type="evidence" value="ECO:0007669"/>
    <property type="project" value="UniProtKB-KW"/>
</dbReference>
<dbReference type="GO" id="GO:0005743">
    <property type="term" value="C:mitochondrial inner membrane"/>
    <property type="evidence" value="ECO:0007669"/>
    <property type="project" value="UniProtKB-SubCell"/>
</dbReference>
<feature type="domain" description="GED" evidence="19">
    <location>
        <begin position="1208"/>
        <end position="1301"/>
    </location>
</feature>
<evidence type="ECO:0000256" key="16">
    <source>
        <dbReference type="ARBA" id="ARBA00023186"/>
    </source>
</evidence>
<dbReference type="PANTHER" id="PTHR11566:SF212">
    <property type="entry name" value="DYNAMIN"/>
    <property type="match status" value="1"/>
</dbReference>
<evidence type="ECO:0000256" key="12">
    <source>
        <dbReference type="ARBA" id="ARBA00023128"/>
    </source>
</evidence>
<keyword evidence="12" id="KW-0496">Mitochondrion</keyword>
<accession>A0A162W8I2</accession>
<dbReference type="Proteomes" id="UP000076837">
    <property type="component" value="Unassembled WGS sequence"/>
</dbReference>
<dbReference type="STRING" id="5454.A0A162W8I2"/>
<evidence type="ECO:0000256" key="11">
    <source>
        <dbReference type="ARBA" id="ARBA00022989"/>
    </source>
</evidence>
<dbReference type="CDD" id="cd08771">
    <property type="entry name" value="DLP_1"/>
    <property type="match status" value="1"/>
</dbReference>
<evidence type="ECO:0000256" key="2">
    <source>
        <dbReference type="ARBA" id="ARBA00004569"/>
    </source>
</evidence>
<keyword evidence="15" id="KW-1015">Disulfide bond</keyword>
<dbReference type="PROSITE" id="PS51718">
    <property type="entry name" value="G_DYNAMIN_2"/>
    <property type="match status" value="1"/>
</dbReference>
<dbReference type="GO" id="GO:0003924">
    <property type="term" value="F:GTPase activity"/>
    <property type="evidence" value="ECO:0007669"/>
    <property type="project" value="InterPro"/>
</dbReference>
<dbReference type="Pfam" id="PF01031">
    <property type="entry name" value="Dynamin_M"/>
    <property type="match status" value="1"/>
</dbReference>
<dbReference type="InterPro" id="IPR001401">
    <property type="entry name" value="Dynamin_GTPase"/>
</dbReference>
<evidence type="ECO:0000256" key="7">
    <source>
        <dbReference type="ARBA" id="ARBA00022792"/>
    </source>
</evidence>
<keyword evidence="5" id="KW-0479">Metal-binding</keyword>
<keyword evidence="14" id="KW-0472">Membrane</keyword>
<dbReference type="GO" id="GO:0061024">
    <property type="term" value="P:membrane organization"/>
    <property type="evidence" value="ECO:0007669"/>
    <property type="project" value="UniProtKB-ARBA"/>
</dbReference>
<dbReference type="Pfam" id="PF01774">
    <property type="entry name" value="UreD"/>
    <property type="match status" value="1"/>
</dbReference>
<evidence type="ECO:0000256" key="9">
    <source>
        <dbReference type="ARBA" id="ARBA00022842"/>
    </source>
</evidence>
<dbReference type="PROSITE" id="PS51388">
    <property type="entry name" value="GED"/>
    <property type="match status" value="1"/>
</dbReference>
<dbReference type="GO" id="GO:0005874">
    <property type="term" value="C:microtubule"/>
    <property type="evidence" value="ECO:0007669"/>
    <property type="project" value="TreeGrafter"/>
</dbReference>